<evidence type="ECO:0000313" key="2">
    <source>
        <dbReference type="EMBL" id="MBW8684696.1"/>
    </source>
</evidence>
<organism evidence="2 3">
    <name type="scientific">Chitinophaga rhizophila</name>
    <dbReference type="NCBI Taxonomy" id="2866212"/>
    <lineage>
        <taxon>Bacteria</taxon>
        <taxon>Pseudomonadati</taxon>
        <taxon>Bacteroidota</taxon>
        <taxon>Chitinophagia</taxon>
        <taxon>Chitinophagales</taxon>
        <taxon>Chitinophagaceae</taxon>
        <taxon>Chitinophaga</taxon>
    </lineage>
</organism>
<protein>
    <submittedName>
        <fullName evidence="2">Uncharacterized protein</fullName>
    </submittedName>
</protein>
<comment type="caution">
    <text evidence="2">The sequence shown here is derived from an EMBL/GenBank/DDBJ whole genome shotgun (WGS) entry which is preliminary data.</text>
</comment>
<keyword evidence="3" id="KW-1185">Reference proteome</keyword>
<sequence>MKSFFSIILVLTFVSIGFCQSSSSSPLDQTPLYKIHRIDSVESVYLIYAQRDGQIMKIASVKDSLSIGETIVLGKYYKLRLSSYLDESKVAGKLHIHGIMINEVLIELEGGKVTWDLFSCINLKGLSIND</sequence>
<keyword evidence="1" id="KW-0732">Signal</keyword>
<reference evidence="2 3" key="1">
    <citation type="submission" date="2021-08" db="EMBL/GenBank/DDBJ databases">
        <title>The genome sequence of Chitinophaga sp. B61.</title>
        <authorList>
            <person name="Zhang X."/>
        </authorList>
    </citation>
    <scope>NUCLEOTIDE SEQUENCE [LARGE SCALE GENOMIC DNA]</scope>
    <source>
        <strain evidence="2 3">B61</strain>
    </source>
</reference>
<gene>
    <name evidence="2" type="ORF">K1Y79_10180</name>
</gene>
<proteinExistence type="predicted"/>
<name>A0ABS7GBA3_9BACT</name>
<dbReference type="RefSeq" id="WP_220249912.1">
    <property type="nucleotide sequence ID" value="NZ_JAICCF010000002.1"/>
</dbReference>
<dbReference type="Proteomes" id="UP000812961">
    <property type="component" value="Unassembled WGS sequence"/>
</dbReference>
<dbReference type="EMBL" id="JAICCF010000002">
    <property type="protein sequence ID" value="MBW8684696.1"/>
    <property type="molecule type" value="Genomic_DNA"/>
</dbReference>
<feature type="signal peptide" evidence="1">
    <location>
        <begin position="1"/>
        <end position="24"/>
    </location>
</feature>
<evidence type="ECO:0000313" key="3">
    <source>
        <dbReference type="Proteomes" id="UP000812961"/>
    </source>
</evidence>
<accession>A0ABS7GBA3</accession>
<evidence type="ECO:0000256" key="1">
    <source>
        <dbReference type="SAM" id="SignalP"/>
    </source>
</evidence>
<feature type="chain" id="PRO_5047016615" evidence="1">
    <location>
        <begin position="25"/>
        <end position="130"/>
    </location>
</feature>